<name>A0A8T0HYK2_CERPU</name>
<feature type="transmembrane region" description="Helical" evidence="13">
    <location>
        <begin position="289"/>
        <end position="311"/>
    </location>
</feature>
<keyword evidence="13" id="KW-0472">Membrane</keyword>
<comment type="similarity">
    <text evidence="12">Belongs to the carbohydrate kinase PfkB family. Ribokinase subfamily.</text>
</comment>
<comment type="function">
    <text evidence="12">Catalyzes the phosphorylation of ribose at O-5 in a reaction requiring ATP and magnesium. The resulting D-ribose-5-phosphate can then be used either for sythesis of nucleotides, histidine, and tryptophan, or as a component of the pentose phosphate pathway.</text>
</comment>
<keyword evidence="11 12" id="KW-0119">Carbohydrate metabolism</keyword>
<dbReference type="EMBL" id="CM026425">
    <property type="protein sequence ID" value="KAG0575708.1"/>
    <property type="molecule type" value="Genomic_DNA"/>
</dbReference>
<keyword evidence="4 12" id="KW-0808">Transferase</keyword>
<feature type="active site" description="Proton acceptor" evidence="12">
    <location>
        <position position="263"/>
    </location>
</feature>
<dbReference type="InterPro" id="IPR029056">
    <property type="entry name" value="Ribokinase-like"/>
</dbReference>
<comment type="activity regulation">
    <text evidence="12">Activated by a monovalent cation that binds near, but not in, the active site. The most likely occupant of the site in vivo is potassium. Ion binding induces a conformational change that may alter substrate affinity.</text>
</comment>
<evidence type="ECO:0000256" key="8">
    <source>
        <dbReference type="ARBA" id="ARBA00022840"/>
    </source>
</evidence>
<keyword evidence="5 12" id="KW-0479">Metal-binding</keyword>
<feature type="binding site" evidence="12">
    <location>
        <position position="293"/>
    </location>
    <ligand>
        <name>K(+)</name>
        <dbReference type="ChEBI" id="CHEBI:29103"/>
    </ligand>
</feature>
<keyword evidence="6 12" id="KW-0547">Nucleotide-binding</keyword>
<comment type="cofactor">
    <cofactor evidence="12">
        <name>Mg(2+)</name>
        <dbReference type="ChEBI" id="CHEBI:18420"/>
    </cofactor>
    <text evidence="12">Requires a divalent cation, most likely magnesium in vivo, as an electrophilic catalyst to aid phosphoryl group transfer. It is the chelate of the metal and the nucleotide that is the actual substrate.</text>
</comment>
<evidence type="ECO:0000256" key="4">
    <source>
        <dbReference type="ARBA" id="ARBA00022679"/>
    </source>
</evidence>
<dbReference type="PRINTS" id="PR00990">
    <property type="entry name" value="RIBOKINASE"/>
</dbReference>
<proteinExistence type="inferred from homology"/>
<dbReference type="GO" id="GO:0046872">
    <property type="term" value="F:metal ion binding"/>
    <property type="evidence" value="ECO:0007669"/>
    <property type="project" value="UniProtKB-KW"/>
</dbReference>
<feature type="binding site" evidence="12">
    <location>
        <begin position="14"/>
        <end position="16"/>
    </location>
    <ligand>
        <name>substrate</name>
    </ligand>
</feature>
<dbReference type="InterPro" id="IPR002139">
    <property type="entry name" value="Ribo/fructo_kinase"/>
</dbReference>
<evidence type="ECO:0000256" key="11">
    <source>
        <dbReference type="ARBA" id="ARBA00023277"/>
    </source>
</evidence>
<keyword evidence="12" id="KW-0539">Nucleus</keyword>
<protein>
    <recommendedName>
        <fullName evidence="3 12">Ribokinase</fullName>
        <shortName evidence="12">RK</shortName>
        <ecNumber evidence="2 12">2.7.1.15</ecNumber>
    </recommendedName>
</protein>
<feature type="binding site" evidence="12">
    <location>
        <begin position="229"/>
        <end position="234"/>
    </location>
    <ligand>
        <name>ATP</name>
        <dbReference type="ChEBI" id="CHEBI:30616"/>
    </ligand>
</feature>
<evidence type="ECO:0000256" key="6">
    <source>
        <dbReference type="ARBA" id="ARBA00022741"/>
    </source>
</evidence>
<feature type="domain" description="Carbohydrate kinase PfkB" evidence="14">
    <location>
        <begin position="7"/>
        <end position="288"/>
    </location>
</feature>
<evidence type="ECO:0000256" key="2">
    <source>
        <dbReference type="ARBA" id="ARBA00012035"/>
    </source>
</evidence>
<feature type="binding site" evidence="12">
    <location>
        <position position="259"/>
    </location>
    <ligand>
        <name>K(+)</name>
        <dbReference type="ChEBI" id="CHEBI:29103"/>
    </ligand>
</feature>
<feature type="binding site" evidence="12">
    <location>
        <position position="193"/>
    </location>
    <ligand>
        <name>ATP</name>
        <dbReference type="ChEBI" id="CHEBI:30616"/>
    </ligand>
</feature>
<dbReference type="InterPro" id="IPR011877">
    <property type="entry name" value="Ribokinase"/>
</dbReference>
<comment type="caution">
    <text evidence="12">Lacks conserved residue(s) required for the propagation of feature annotation.</text>
</comment>
<dbReference type="GO" id="GO:0005524">
    <property type="term" value="F:ATP binding"/>
    <property type="evidence" value="ECO:0007669"/>
    <property type="project" value="UniProtKB-UniRule"/>
</dbReference>
<dbReference type="Proteomes" id="UP000822688">
    <property type="component" value="Chromosome 5"/>
</dbReference>
<comment type="subcellular location">
    <subcellularLocation>
        <location evidence="12">Cytoplasm</location>
    </subcellularLocation>
    <subcellularLocation>
        <location evidence="12">Nucleus</location>
    </subcellularLocation>
</comment>
<keyword evidence="13" id="KW-0812">Transmembrane</keyword>
<dbReference type="Gene3D" id="3.40.1190.20">
    <property type="match status" value="1"/>
</dbReference>
<evidence type="ECO:0000259" key="14">
    <source>
        <dbReference type="Pfam" id="PF00294"/>
    </source>
</evidence>
<evidence type="ECO:0000313" key="15">
    <source>
        <dbReference type="EMBL" id="KAG0575705.1"/>
    </source>
</evidence>
<evidence type="ECO:0000256" key="3">
    <source>
        <dbReference type="ARBA" id="ARBA00016943"/>
    </source>
</evidence>
<dbReference type="HAMAP" id="MF_01987">
    <property type="entry name" value="Ribokinase"/>
    <property type="match status" value="1"/>
</dbReference>
<keyword evidence="16" id="KW-1185">Reference proteome</keyword>
<dbReference type="InterPro" id="IPR011611">
    <property type="entry name" value="PfkB_dom"/>
</dbReference>
<feature type="binding site" evidence="12">
    <location>
        <position position="257"/>
    </location>
    <ligand>
        <name>K(+)</name>
        <dbReference type="ChEBI" id="CHEBI:29103"/>
    </ligand>
</feature>
<dbReference type="PANTHER" id="PTHR10584">
    <property type="entry name" value="SUGAR KINASE"/>
    <property type="match status" value="1"/>
</dbReference>
<comment type="catalytic activity">
    <reaction evidence="12">
        <text>D-ribose + ATP = D-ribose 5-phosphate + ADP + H(+)</text>
        <dbReference type="Rhea" id="RHEA:13697"/>
        <dbReference type="ChEBI" id="CHEBI:15378"/>
        <dbReference type="ChEBI" id="CHEBI:30616"/>
        <dbReference type="ChEBI" id="CHEBI:47013"/>
        <dbReference type="ChEBI" id="CHEBI:78346"/>
        <dbReference type="ChEBI" id="CHEBI:456216"/>
        <dbReference type="EC" id="2.7.1.15"/>
    </reaction>
</comment>
<feature type="binding site" evidence="12">
    <location>
        <position position="148"/>
    </location>
    <ligand>
        <name>substrate</name>
    </ligand>
</feature>
<dbReference type="GO" id="GO:0005737">
    <property type="term" value="C:cytoplasm"/>
    <property type="evidence" value="ECO:0007669"/>
    <property type="project" value="UniProtKB-SubCell"/>
</dbReference>
<reference evidence="15" key="1">
    <citation type="submission" date="2020-06" db="EMBL/GenBank/DDBJ databases">
        <title>WGS assembly of Ceratodon purpureus strain R40.</title>
        <authorList>
            <person name="Carey S.B."/>
            <person name="Jenkins J."/>
            <person name="Shu S."/>
            <person name="Lovell J.T."/>
            <person name="Sreedasyam A."/>
            <person name="Maumus F."/>
            <person name="Tiley G.P."/>
            <person name="Fernandez-Pozo N."/>
            <person name="Barry K."/>
            <person name="Chen C."/>
            <person name="Wang M."/>
            <person name="Lipzen A."/>
            <person name="Daum C."/>
            <person name="Saski C.A."/>
            <person name="Payton A.C."/>
            <person name="Mcbreen J.C."/>
            <person name="Conrad R.E."/>
            <person name="Kollar L.M."/>
            <person name="Olsson S."/>
            <person name="Huttunen S."/>
            <person name="Landis J.B."/>
            <person name="Wickett N.J."/>
            <person name="Johnson M.G."/>
            <person name="Rensing S.A."/>
            <person name="Grimwood J."/>
            <person name="Schmutz J."/>
            <person name="Mcdaniel S.F."/>
        </authorList>
    </citation>
    <scope>NUCLEOTIDE SEQUENCE</scope>
    <source>
        <strain evidence="15">R40</strain>
    </source>
</reference>
<keyword evidence="9 12" id="KW-0460">Magnesium</keyword>
<keyword evidence="8 12" id="KW-0067">ATP-binding</keyword>
<evidence type="ECO:0000256" key="7">
    <source>
        <dbReference type="ARBA" id="ARBA00022777"/>
    </source>
</evidence>
<dbReference type="Pfam" id="PF00294">
    <property type="entry name" value="PfkB"/>
    <property type="match status" value="1"/>
</dbReference>
<keyword evidence="7 12" id="KW-0418">Kinase</keyword>
<evidence type="ECO:0000256" key="13">
    <source>
        <dbReference type="SAM" id="Phobius"/>
    </source>
</evidence>
<comment type="subunit">
    <text evidence="12">Homodimer.</text>
</comment>
<accession>A0A8T0HYK2</accession>
<keyword evidence="10 12" id="KW-0630">Potassium</keyword>
<dbReference type="GO" id="GO:0004747">
    <property type="term" value="F:ribokinase activity"/>
    <property type="evidence" value="ECO:0007669"/>
    <property type="project" value="UniProtKB-UniRule"/>
</dbReference>
<dbReference type="InterPro" id="IPR002173">
    <property type="entry name" value="Carboh/pur_kinase_PfkB_CS"/>
</dbReference>
<comment type="caution">
    <text evidence="15">The sequence shown here is derived from an EMBL/GenBank/DDBJ whole genome shotgun (WGS) entry which is preliminary data.</text>
</comment>
<comment type="similarity">
    <text evidence="1">Belongs to the carbohydrate kinase pfkB family.</text>
</comment>
<dbReference type="SUPFAM" id="SSF53613">
    <property type="entry name" value="Ribokinase-like"/>
    <property type="match status" value="1"/>
</dbReference>
<evidence type="ECO:0000256" key="10">
    <source>
        <dbReference type="ARBA" id="ARBA00022958"/>
    </source>
</evidence>
<evidence type="ECO:0000256" key="5">
    <source>
        <dbReference type="ARBA" id="ARBA00022723"/>
    </source>
</evidence>
<dbReference type="CDD" id="cd01174">
    <property type="entry name" value="ribokinase"/>
    <property type="match status" value="1"/>
</dbReference>
<gene>
    <name evidence="15" type="ORF">KC19_5G025000</name>
</gene>
<dbReference type="EMBL" id="CM026425">
    <property type="protein sequence ID" value="KAG0575705.1"/>
    <property type="molecule type" value="Genomic_DNA"/>
</dbReference>
<feature type="binding site" evidence="12">
    <location>
        <begin position="42"/>
        <end position="46"/>
    </location>
    <ligand>
        <name>substrate</name>
    </ligand>
</feature>
<keyword evidence="12" id="KW-0963">Cytoplasm</keyword>
<feature type="binding site" evidence="12">
    <location>
        <position position="263"/>
    </location>
    <ligand>
        <name>substrate</name>
    </ligand>
</feature>
<dbReference type="AlphaFoldDB" id="A0A8T0HYK2"/>
<feature type="binding site" evidence="12">
    <location>
        <position position="296"/>
    </location>
    <ligand>
        <name>K(+)</name>
        <dbReference type="ChEBI" id="CHEBI:29103"/>
    </ligand>
</feature>
<dbReference type="FunFam" id="3.40.1190.20:FF:000029">
    <property type="entry name" value="Ribokinase"/>
    <property type="match status" value="1"/>
</dbReference>
<dbReference type="PANTHER" id="PTHR10584:SF166">
    <property type="entry name" value="RIBOKINASE"/>
    <property type="match status" value="1"/>
</dbReference>
<organism evidence="15 16">
    <name type="scientific">Ceratodon purpureus</name>
    <name type="common">Fire moss</name>
    <name type="synonym">Dicranum purpureum</name>
    <dbReference type="NCBI Taxonomy" id="3225"/>
    <lineage>
        <taxon>Eukaryota</taxon>
        <taxon>Viridiplantae</taxon>
        <taxon>Streptophyta</taxon>
        <taxon>Embryophyta</taxon>
        <taxon>Bryophyta</taxon>
        <taxon>Bryophytina</taxon>
        <taxon>Bryopsida</taxon>
        <taxon>Dicranidae</taxon>
        <taxon>Pseudoditrichales</taxon>
        <taxon>Ditrichaceae</taxon>
        <taxon>Ceratodon</taxon>
    </lineage>
</organism>
<sequence>MTISSPLVVVGSVNADIYVEVERLPIEGETIAARGGQTFPGGKGANQAACAARLSYPTYFCGQVGQDGHASLVKDALASAGVRLDHVTSVKGPTGHAVVMLQPGGKNSIIIVGGANVAWPRLEDGISRLTSNAQHLITRAGAVLLQREIPDAVNLEAAKIAKGADVPVIMDAGGAEGPIPDELLKCVTVLSPNETELARLTSMPTNSLEEILQAATKVQEMGVKQVLVKMGENGSVLVCDGAPPIFQPALLAPVVVDTTGAGDTFTAAYTVALIESQTPAEALRFAGKLYSLVFCIIFRIFFSYTFSAWYYETLCEFGHHMSPFMTFWQLHQRLCVCEQKAPYQACLRERQFCSS</sequence>
<dbReference type="PROSITE" id="PS00584">
    <property type="entry name" value="PFKB_KINASES_2"/>
    <property type="match status" value="1"/>
</dbReference>
<dbReference type="EC" id="2.7.1.15" evidence="2 12"/>
<evidence type="ECO:0000256" key="12">
    <source>
        <dbReference type="HAMAP-Rule" id="MF_03215"/>
    </source>
</evidence>
<feature type="binding site" evidence="12">
    <location>
        <begin position="262"/>
        <end position="263"/>
    </location>
    <ligand>
        <name>ATP</name>
        <dbReference type="ChEBI" id="CHEBI:30616"/>
    </ligand>
</feature>
<comment type="pathway">
    <text evidence="12">Carbohydrate metabolism; D-ribose degradation; D-ribose 5-phosphate from beta-D-ribopyranose: step 2/2.</text>
</comment>
<dbReference type="GO" id="GO:0005634">
    <property type="term" value="C:nucleus"/>
    <property type="evidence" value="ECO:0007669"/>
    <property type="project" value="UniProtKB-SubCell"/>
</dbReference>
<evidence type="ECO:0000313" key="16">
    <source>
        <dbReference type="Proteomes" id="UP000822688"/>
    </source>
</evidence>
<dbReference type="EMBL" id="CM026425">
    <property type="protein sequence ID" value="KAG0575707.1"/>
    <property type="molecule type" value="Genomic_DNA"/>
</dbReference>
<dbReference type="GO" id="GO:0019303">
    <property type="term" value="P:D-ribose catabolic process"/>
    <property type="evidence" value="ECO:0007669"/>
    <property type="project" value="UniProtKB-UniRule"/>
</dbReference>
<evidence type="ECO:0000256" key="9">
    <source>
        <dbReference type="ARBA" id="ARBA00022842"/>
    </source>
</evidence>
<evidence type="ECO:0000256" key="1">
    <source>
        <dbReference type="ARBA" id="ARBA00005380"/>
    </source>
</evidence>
<keyword evidence="13" id="KW-1133">Transmembrane helix</keyword>